<evidence type="ECO:0000256" key="1">
    <source>
        <dbReference type="SAM" id="Phobius"/>
    </source>
</evidence>
<organism evidence="2 3">
    <name type="scientific">Halorussus limi</name>
    <dbReference type="NCBI Taxonomy" id="2938695"/>
    <lineage>
        <taxon>Archaea</taxon>
        <taxon>Methanobacteriati</taxon>
        <taxon>Methanobacteriota</taxon>
        <taxon>Stenosarchaea group</taxon>
        <taxon>Halobacteria</taxon>
        <taxon>Halobacteriales</taxon>
        <taxon>Haladaptataceae</taxon>
        <taxon>Halorussus</taxon>
    </lineage>
</organism>
<protein>
    <submittedName>
        <fullName evidence="2">Uncharacterized protein</fullName>
    </submittedName>
</protein>
<evidence type="ECO:0000313" key="2">
    <source>
        <dbReference type="EMBL" id="UPV73441.1"/>
    </source>
</evidence>
<dbReference type="AlphaFoldDB" id="A0A8U0HRH2"/>
<proteinExistence type="predicted"/>
<dbReference type="Proteomes" id="UP000830729">
    <property type="component" value="Chromosome"/>
</dbReference>
<dbReference type="RefSeq" id="WP_248649497.1">
    <property type="nucleotide sequence ID" value="NZ_CP096659.1"/>
</dbReference>
<name>A0A8U0HRH2_9EURY</name>
<dbReference type="KEGG" id="halx:M0R89_12915"/>
<keyword evidence="3" id="KW-1185">Reference proteome</keyword>
<keyword evidence="1" id="KW-0812">Transmembrane</keyword>
<evidence type="ECO:0000313" key="3">
    <source>
        <dbReference type="Proteomes" id="UP000830729"/>
    </source>
</evidence>
<feature type="transmembrane region" description="Helical" evidence="1">
    <location>
        <begin position="12"/>
        <end position="29"/>
    </location>
</feature>
<dbReference type="EMBL" id="CP096659">
    <property type="protein sequence ID" value="UPV73441.1"/>
    <property type="molecule type" value="Genomic_DNA"/>
</dbReference>
<sequence length="73" mass="7650">MARETAFVDKALAGAVGLAAGAVIGAHALRRYRRSEGTTIVCTECGESLPVDDVLDPTVTCSCVAPRDSHGFW</sequence>
<reference evidence="2 3" key="1">
    <citation type="submission" date="2022-04" db="EMBL/GenBank/DDBJ databases">
        <title>Diverse halophilic archaea isolated from saline environments.</title>
        <authorList>
            <person name="Cui H.-L."/>
        </authorList>
    </citation>
    <scope>NUCLEOTIDE SEQUENCE [LARGE SCALE GENOMIC DNA]</scope>
    <source>
        <strain evidence="2 3">XZYJT49</strain>
    </source>
</reference>
<dbReference type="GeneID" id="72186116"/>
<keyword evidence="1" id="KW-0472">Membrane</keyword>
<gene>
    <name evidence="2" type="ORF">M0R89_12915</name>
</gene>
<keyword evidence="1" id="KW-1133">Transmembrane helix</keyword>
<accession>A0A8U0HRH2</accession>